<dbReference type="PATRIC" id="fig|1120928.5.peg.832"/>
<comment type="caution">
    <text evidence="4">The sequence shown here is derived from an EMBL/GenBank/DDBJ whole genome shotgun (WGS) entry which is preliminary data.</text>
</comment>
<feature type="domain" description="Glycosyltransferase 2-like" evidence="3">
    <location>
        <begin position="289"/>
        <end position="427"/>
    </location>
</feature>
<dbReference type="Gene3D" id="3.90.550.10">
    <property type="entry name" value="Spore Coat Polysaccharide Biosynthesis Protein SpsA, Chain A"/>
    <property type="match status" value="2"/>
</dbReference>
<accession>V2W9Q0</accession>
<reference evidence="4 5" key="1">
    <citation type="submission" date="2013-10" db="EMBL/GenBank/DDBJ databases">
        <title>The Genome Sequence of Acinetobacter tjernbergiae CIP107465.</title>
        <authorList>
            <consortium name="The Broad Institute Genomics Platform"/>
            <consortium name="The Broad Institute Genome Sequencing Center for Infectious Disease"/>
            <person name="Cerqueira G."/>
            <person name="Feldgarden M."/>
            <person name="Courvalin P."/>
            <person name="Grillot-Courvalin C."/>
            <person name="Clermont D."/>
            <person name="Rocha E."/>
            <person name="Yoon E.-J."/>
            <person name="Nemec A."/>
            <person name="Young S.K."/>
            <person name="Zeng Q."/>
            <person name="Gargeya S."/>
            <person name="Fitzgerald M."/>
            <person name="Abouelleil A."/>
            <person name="Alvarado L."/>
            <person name="Berlin A.M."/>
            <person name="Chapman S.B."/>
            <person name="Gainer-Dewar J."/>
            <person name="Goldberg J."/>
            <person name="Gnerre S."/>
            <person name="Griggs A."/>
            <person name="Gujja S."/>
            <person name="Hansen M."/>
            <person name="Howarth C."/>
            <person name="Imamovic A."/>
            <person name="Ireland A."/>
            <person name="Larimer J."/>
            <person name="McCowan C."/>
            <person name="Murphy C."/>
            <person name="Pearson M."/>
            <person name="Poon T.W."/>
            <person name="Priest M."/>
            <person name="Roberts A."/>
            <person name="Saif S."/>
            <person name="Shea T."/>
            <person name="Sykes S."/>
            <person name="Wortman J."/>
            <person name="Nusbaum C."/>
            <person name="Birren B."/>
        </authorList>
    </citation>
    <scope>NUCLEOTIDE SEQUENCE [LARGE SCALE GENOMIC DNA]</scope>
    <source>
        <strain evidence="4 5">CIP 107465</strain>
    </source>
</reference>
<dbReference type="STRING" id="202955.GCA_000759995_02833"/>
<dbReference type="SUPFAM" id="SSF53448">
    <property type="entry name" value="Nucleotide-diphospho-sugar transferases"/>
    <property type="match status" value="2"/>
</dbReference>
<gene>
    <name evidence="4" type="ORF">F990_00811</name>
</gene>
<dbReference type="PANTHER" id="PTHR43630">
    <property type="entry name" value="POLY-BETA-1,6-N-ACETYL-D-GLUCOSAMINE SYNTHASE"/>
    <property type="match status" value="1"/>
</dbReference>
<evidence type="ECO:0000259" key="3">
    <source>
        <dbReference type="Pfam" id="PF00535"/>
    </source>
</evidence>
<keyword evidence="2" id="KW-1133">Transmembrane helix</keyword>
<evidence type="ECO:0000313" key="5">
    <source>
        <dbReference type="Proteomes" id="UP000017404"/>
    </source>
</evidence>
<feature type="transmembrane region" description="Helical" evidence="2">
    <location>
        <begin position="500"/>
        <end position="522"/>
    </location>
</feature>
<evidence type="ECO:0000313" key="4">
    <source>
        <dbReference type="EMBL" id="ESK56739.1"/>
    </source>
</evidence>
<evidence type="ECO:0000256" key="2">
    <source>
        <dbReference type="SAM" id="Phobius"/>
    </source>
</evidence>
<sequence>MSSVLNQQPRPFRLSVVMMVKNEAKNLAISLPALKGWIDELIVLDSGSTDQGQQLVESAGGQWFVNTNWQGFGKQRQLAQSYATGDWILALDADEEITPQLKQSILEVIAHPPANTVYGIKRIDCIFGHEIDNSYWALKAHWRLYPKTFQYNDNLVHESVELNGAVTQTLKGTMLHHTADTPQFWLDKRLQYAKAWAVDRHQRGKNVSIFSVILHAKWAFIKQYLIDGRFLKGRYGFIYSLLFTQYTFNKYAILYDLENNQAEQAFQESINLYKNLVPIDKYNKKSTLSLVMICKNESKHLSACLETVKDIVDEIIILDSGSTDQTQQIAEEYGAKWYVNLDWQGFGKQRQLAQTYATGDYVLVLDADERLDQNLRRSIVEILEQPVQTDKVFSFARINYFSGIPTHLRGWYRDWENRMYARKTFSYSDLEVHESVNTFSAKIIKLKGLQLHFTSESLYHYLVKRIRYSEDWAIEKYKCGKKISLLGILFRIWFSFIREYLIRGAFLYSAYGYISSIVLMWYTFNKYLILWYSCKITDTNDSV</sequence>
<dbReference type="PANTHER" id="PTHR43630:SF2">
    <property type="entry name" value="GLYCOSYLTRANSFERASE"/>
    <property type="match status" value="1"/>
</dbReference>
<dbReference type="AlphaFoldDB" id="V2W9Q0"/>
<organism evidence="4 5">
    <name type="scientific">Acinetobacter tjernbergiae DSM 14971 = CIP 107465</name>
    <dbReference type="NCBI Taxonomy" id="1120928"/>
    <lineage>
        <taxon>Bacteria</taxon>
        <taxon>Pseudomonadati</taxon>
        <taxon>Pseudomonadota</taxon>
        <taxon>Gammaproteobacteria</taxon>
        <taxon>Moraxellales</taxon>
        <taxon>Moraxellaceae</taxon>
        <taxon>Acinetobacter</taxon>
    </lineage>
</organism>
<dbReference type="eggNOG" id="COG0463">
    <property type="taxonomic scope" value="Bacteria"/>
</dbReference>
<dbReference type="RefSeq" id="WP_018677749.1">
    <property type="nucleotide sequence ID" value="NZ_AYEV01000006.1"/>
</dbReference>
<name>V2W9Q0_9GAMM</name>
<dbReference type="EMBL" id="AYEV01000006">
    <property type="protein sequence ID" value="ESK56739.1"/>
    <property type="molecule type" value="Genomic_DNA"/>
</dbReference>
<dbReference type="CDD" id="cd02511">
    <property type="entry name" value="Beta4Glucosyltransferase"/>
    <property type="match status" value="2"/>
</dbReference>
<keyword evidence="2" id="KW-0812">Transmembrane</keyword>
<dbReference type="Pfam" id="PF00535">
    <property type="entry name" value="Glycos_transf_2"/>
    <property type="match status" value="2"/>
</dbReference>
<feature type="domain" description="Glycosyltransferase 2-like" evidence="3">
    <location>
        <begin position="15"/>
        <end position="125"/>
    </location>
</feature>
<keyword evidence="2" id="KW-0472">Membrane</keyword>
<dbReference type="Proteomes" id="UP000017404">
    <property type="component" value="Unassembled WGS sequence"/>
</dbReference>
<dbReference type="InterPro" id="IPR029044">
    <property type="entry name" value="Nucleotide-diphossugar_trans"/>
</dbReference>
<comment type="similarity">
    <text evidence="1">Belongs to the glycosyltransferase 2 family. WaaE/KdtX subfamily.</text>
</comment>
<dbReference type="InterPro" id="IPR001173">
    <property type="entry name" value="Glyco_trans_2-like"/>
</dbReference>
<protein>
    <recommendedName>
        <fullName evidence="3">Glycosyltransferase 2-like domain-containing protein</fullName>
    </recommendedName>
</protein>
<keyword evidence="5" id="KW-1185">Reference proteome</keyword>
<evidence type="ECO:0000256" key="1">
    <source>
        <dbReference type="ARBA" id="ARBA00038494"/>
    </source>
</evidence>
<proteinExistence type="inferred from homology"/>